<keyword evidence="4" id="KW-1185">Reference proteome</keyword>
<sequence>MGGFLGNLITIFFFQLQAIHRSVFSMANRQEGREVAGCNQIAHDQIWKDHCTKEASSAKHWHKDWGFMAQSYEEVIKDELPTLRDSSRPKAELPAHMQVPPVTPLRNYLRVDPSPKPPPRTTSQEIGWRSGQRSLALDKYGRDGRPRGSLIGQLKWPAEAIN</sequence>
<organism evidence="3 4">
    <name type="scientific">Macrostomum lignano</name>
    <dbReference type="NCBI Taxonomy" id="282301"/>
    <lineage>
        <taxon>Eukaryota</taxon>
        <taxon>Metazoa</taxon>
        <taxon>Spiralia</taxon>
        <taxon>Lophotrochozoa</taxon>
        <taxon>Platyhelminthes</taxon>
        <taxon>Rhabditophora</taxon>
        <taxon>Macrostomorpha</taxon>
        <taxon>Macrostomida</taxon>
        <taxon>Macrostomidae</taxon>
        <taxon>Macrostomum</taxon>
    </lineage>
</organism>
<dbReference type="EMBL" id="NIVC01000363">
    <property type="protein sequence ID" value="PAA84742.1"/>
    <property type="molecule type" value="Genomic_DNA"/>
</dbReference>
<feature type="signal peptide" evidence="2">
    <location>
        <begin position="1"/>
        <end position="21"/>
    </location>
</feature>
<dbReference type="AlphaFoldDB" id="A0A267GHQ5"/>
<dbReference type="InterPro" id="IPR020339">
    <property type="entry name" value="C20orf85-like"/>
</dbReference>
<keyword evidence="2" id="KW-0732">Signal</keyword>
<comment type="caution">
    <text evidence="3">The sequence shown here is derived from an EMBL/GenBank/DDBJ whole genome shotgun (WGS) entry which is preliminary data.</text>
</comment>
<proteinExistence type="predicted"/>
<evidence type="ECO:0000256" key="1">
    <source>
        <dbReference type="SAM" id="MobiDB-lite"/>
    </source>
</evidence>
<dbReference type="Pfam" id="PF14945">
    <property type="entry name" value="LLC1"/>
    <property type="match status" value="1"/>
</dbReference>
<dbReference type="Proteomes" id="UP000215902">
    <property type="component" value="Unassembled WGS sequence"/>
</dbReference>
<dbReference type="PANTHER" id="PTHR31909">
    <property type="entry name" value="CHROMOSOME 20 ORF85 FAMILY MEMBER"/>
    <property type="match status" value="1"/>
</dbReference>
<feature type="chain" id="PRO_5012447515" evidence="2">
    <location>
        <begin position="22"/>
        <end position="162"/>
    </location>
</feature>
<evidence type="ECO:0000313" key="4">
    <source>
        <dbReference type="Proteomes" id="UP000215902"/>
    </source>
</evidence>
<gene>
    <name evidence="3" type="ORF">BOX15_Mlig032137g3</name>
</gene>
<name>A0A267GHQ5_9PLAT</name>
<reference evidence="3 4" key="1">
    <citation type="submission" date="2017-06" db="EMBL/GenBank/DDBJ databases">
        <title>A platform for efficient transgenesis in Macrostomum lignano, a flatworm model organism for stem cell research.</title>
        <authorList>
            <person name="Berezikov E."/>
        </authorList>
    </citation>
    <scope>NUCLEOTIDE SEQUENCE [LARGE SCALE GENOMIC DNA]</scope>
    <source>
        <strain evidence="3">DV1</strain>
        <tissue evidence="3">Whole organism</tissue>
    </source>
</reference>
<feature type="region of interest" description="Disordered" evidence="1">
    <location>
        <begin position="104"/>
        <end position="144"/>
    </location>
</feature>
<dbReference type="OrthoDB" id="10031946at2759"/>
<evidence type="ECO:0000256" key="2">
    <source>
        <dbReference type="SAM" id="SignalP"/>
    </source>
</evidence>
<accession>A0A267GHQ5</accession>
<dbReference type="PANTHER" id="PTHR31909:SF3">
    <property type="entry name" value="SIMILAR TO PROTEIN C20ORF85 HOMOLOG"/>
    <property type="match status" value="1"/>
</dbReference>
<protein>
    <submittedName>
        <fullName evidence="3">Uncharacterized protein</fullName>
    </submittedName>
</protein>
<evidence type="ECO:0000313" key="3">
    <source>
        <dbReference type="EMBL" id="PAA84742.1"/>
    </source>
</evidence>